<dbReference type="GO" id="GO:0005506">
    <property type="term" value="F:iron ion binding"/>
    <property type="evidence" value="ECO:0007669"/>
    <property type="project" value="InterPro"/>
</dbReference>
<dbReference type="Pfam" id="PF00067">
    <property type="entry name" value="p450"/>
    <property type="match status" value="1"/>
</dbReference>
<comment type="similarity">
    <text evidence="1 7">Belongs to the cytochrome P450 family.</text>
</comment>
<dbReference type="InterPro" id="IPR017972">
    <property type="entry name" value="Cyt_P450_CS"/>
</dbReference>
<sequence>MFDVTDAGFLRDPYPFFAELRECGDVHEHPQLGAVTVSHAAGSAALRSRQLGRVWTDAQPAEQFRMFNLLHRNSMLENEPPVHTRLRRLVSAAFGRGHVDKLREPIRAVVADLVDGLDGELVEQVAAPLPVAVIAELLGVPDSDRPLLPAWSHAIVKMYEPGVGEQQRLAAETASAEFVAYLRELAAHRRAHPGEDLISDLVATPGEQLHEDEMVATAVLLLMAGHEASVNLLANGVLALLRHPEQWRRLVTDPGLAPSAVDELIRFDSPLQLFERTAVADVDIAGHRVREGEKIAVLLGAAAHDPDVFDRPERLDITRSPNPHLGFGAGLHYCLGAPLARLEAQTALEELVRRRPGLHLTGEPQRRPEFVIRGLRALPVG</sequence>
<gene>
    <name evidence="8" type="ORF">GIY23_00505</name>
</gene>
<organism evidence="8 9">
    <name type="scientific">Allosaccharopolyspora coralli</name>
    <dbReference type="NCBI Taxonomy" id="2665642"/>
    <lineage>
        <taxon>Bacteria</taxon>
        <taxon>Bacillati</taxon>
        <taxon>Actinomycetota</taxon>
        <taxon>Actinomycetes</taxon>
        <taxon>Pseudonocardiales</taxon>
        <taxon>Pseudonocardiaceae</taxon>
        <taxon>Allosaccharopolyspora</taxon>
    </lineage>
</organism>
<dbReference type="SUPFAM" id="SSF48264">
    <property type="entry name" value="Cytochrome P450"/>
    <property type="match status" value="1"/>
</dbReference>
<keyword evidence="4 7" id="KW-0560">Oxidoreductase</keyword>
<dbReference type="GO" id="GO:0016705">
    <property type="term" value="F:oxidoreductase activity, acting on paired donors, with incorporation or reduction of molecular oxygen"/>
    <property type="evidence" value="ECO:0007669"/>
    <property type="project" value="InterPro"/>
</dbReference>
<dbReference type="FunFam" id="1.10.630.10:FF:000018">
    <property type="entry name" value="Cytochrome P450 monooxygenase"/>
    <property type="match status" value="1"/>
</dbReference>
<dbReference type="InterPro" id="IPR036396">
    <property type="entry name" value="Cyt_P450_sf"/>
</dbReference>
<proteinExistence type="inferred from homology"/>
<dbReference type="PANTHER" id="PTHR46696">
    <property type="entry name" value="P450, PUTATIVE (EUROFUNG)-RELATED"/>
    <property type="match status" value="1"/>
</dbReference>
<dbReference type="Proteomes" id="UP000371041">
    <property type="component" value="Chromosome"/>
</dbReference>
<evidence type="ECO:0000256" key="6">
    <source>
        <dbReference type="ARBA" id="ARBA00023033"/>
    </source>
</evidence>
<dbReference type="GO" id="GO:0004497">
    <property type="term" value="F:monooxygenase activity"/>
    <property type="evidence" value="ECO:0007669"/>
    <property type="project" value="UniProtKB-KW"/>
</dbReference>
<evidence type="ECO:0000256" key="3">
    <source>
        <dbReference type="ARBA" id="ARBA00022723"/>
    </source>
</evidence>
<dbReference type="KEGG" id="sace:GIY23_00505"/>
<accession>A0A5Q3Q529</accession>
<dbReference type="PRINTS" id="PR00359">
    <property type="entry name" value="BP450"/>
</dbReference>
<dbReference type="Gene3D" id="1.10.630.10">
    <property type="entry name" value="Cytochrome P450"/>
    <property type="match status" value="1"/>
</dbReference>
<dbReference type="PANTHER" id="PTHR46696:SF1">
    <property type="entry name" value="CYTOCHROME P450 YJIB-RELATED"/>
    <property type="match status" value="1"/>
</dbReference>
<dbReference type="RefSeq" id="WP_154074863.1">
    <property type="nucleotide sequence ID" value="NZ_CP045929.1"/>
</dbReference>
<dbReference type="CDD" id="cd20625">
    <property type="entry name" value="CYP164-like"/>
    <property type="match status" value="1"/>
</dbReference>
<evidence type="ECO:0000256" key="1">
    <source>
        <dbReference type="ARBA" id="ARBA00010617"/>
    </source>
</evidence>
<dbReference type="InterPro" id="IPR002397">
    <property type="entry name" value="Cyt_P450_B"/>
</dbReference>
<evidence type="ECO:0000256" key="5">
    <source>
        <dbReference type="ARBA" id="ARBA00023004"/>
    </source>
</evidence>
<keyword evidence="9" id="KW-1185">Reference proteome</keyword>
<keyword evidence="5 7" id="KW-0408">Iron</keyword>
<evidence type="ECO:0000256" key="7">
    <source>
        <dbReference type="RuleBase" id="RU000461"/>
    </source>
</evidence>
<dbReference type="GO" id="GO:0020037">
    <property type="term" value="F:heme binding"/>
    <property type="evidence" value="ECO:0007669"/>
    <property type="project" value="InterPro"/>
</dbReference>
<dbReference type="InterPro" id="IPR001128">
    <property type="entry name" value="Cyt_P450"/>
</dbReference>
<keyword evidence="2 7" id="KW-0349">Heme</keyword>
<dbReference type="PROSITE" id="PS00086">
    <property type="entry name" value="CYTOCHROME_P450"/>
    <property type="match status" value="1"/>
</dbReference>
<keyword evidence="3 7" id="KW-0479">Metal-binding</keyword>
<keyword evidence="6 7" id="KW-0503">Monooxygenase</keyword>
<protein>
    <submittedName>
        <fullName evidence="8">Cytochrome P450</fullName>
    </submittedName>
</protein>
<evidence type="ECO:0000313" key="9">
    <source>
        <dbReference type="Proteomes" id="UP000371041"/>
    </source>
</evidence>
<evidence type="ECO:0000313" key="8">
    <source>
        <dbReference type="EMBL" id="QGK68254.1"/>
    </source>
</evidence>
<evidence type="ECO:0000256" key="2">
    <source>
        <dbReference type="ARBA" id="ARBA00022617"/>
    </source>
</evidence>
<evidence type="ECO:0000256" key="4">
    <source>
        <dbReference type="ARBA" id="ARBA00023002"/>
    </source>
</evidence>
<reference evidence="9" key="1">
    <citation type="submission" date="2019-11" db="EMBL/GenBank/DDBJ databases">
        <title>The complete genome sequence of Saccharopolyspora sp. E2A.</title>
        <authorList>
            <person name="Zhang G."/>
        </authorList>
    </citation>
    <scope>NUCLEOTIDE SEQUENCE [LARGE SCALE GENOMIC DNA]</scope>
    <source>
        <strain evidence="9">E2A</strain>
    </source>
</reference>
<dbReference type="AlphaFoldDB" id="A0A5Q3Q529"/>
<dbReference type="EMBL" id="CP045929">
    <property type="protein sequence ID" value="QGK68254.1"/>
    <property type="molecule type" value="Genomic_DNA"/>
</dbReference>
<name>A0A5Q3Q529_9PSEU</name>